<name>A0A3B1A2H8_9ZZZZ</name>
<dbReference type="InterPro" id="IPR044665">
    <property type="entry name" value="E_coli_cyclophilin_A-like"/>
</dbReference>
<evidence type="ECO:0000256" key="3">
    <source>
        <dbReference type="ARBA" id="ARBA00023235"/>
    </source>
</evidence>
<dbReference type="InterPro" id="IPR002130">
    <property type="entry name" value="Cyclophilin-type_PPIase_dom"/>
</dbReference>
<sequence length="163" mass="17923">MSTVILETSSGNITIKLNDEDASISVENFLSYVDAEFYNDTIFHRVIPGFMIQGGGMNEDMSEKETQEPIKNEAENGLKNTRGTLAMARTQVVDSATSQFFINLSDNAFLDNGDRDFGYAVFAEVIEGMDVVDQIAKTPTGNYGTMGDVPSETITILTIRRVD</sequence>
<dbReference type="SUPFAM" id="SSF50891">
    <property type="entry name" value="Cyclophilin-like"/>
    <property type="match status" value="1"/>
</dbReference>
<dbReference type="PRINTS" id="PR00153">
    <property type="entry name" value="CSAPPISMRASE"/>
</dbReference>
<dbReference type="Pfam" id="PF00160">
    <property type="entry name" value="Pro_isomerase"/>
    <property type="match status" value="1"/>
</dbReference>
<feature type="domain" description="PPIase cyclophilin-type" evidence="4">
    <location>
        <begin position="1"/>
        <end position="161"/>
    </location>
</feature>
<dbReference type="InterPro" id="IPR024936">
    <property type="entry name" value="Cyclophilin-type_PPIase"/>
</dbReference>
<dbReference type="PANTHER" id="PTHR43246">
    <property type="entry name" value="PEPTIDYL-PROLYL CIS-TRANS ISOMERASE CYP38, CHLOROPLASTIC"/>
    <property type="match status" value="1"/>
</dbReference>
<dbReference type="GO" id="GO:0006457">
    <property type="term" value="P:protein folding"/>
    <property type="evidence" value="ECO:0007669"/>
    <property type="project" value="InterPro"/>
</dbReference>
<evidence type="ECO:0000256" key="1">
    <source>
        <dbReference type="ARBA" id="ARBA00013194"/>
    </source>
</evidence>
<keyword evidence="3 5" id="KW-0413">Isomerase</keyword>
<dbReference type="PIRSF" id="PIRSF001467">
    <property type="entry name" value="Peptidylpro_ismrse"/>
    <property type="match status" value="1"/>
</dbReference>
<dbReference type="GO" id="GO:0003755">
    <property type="term" value="F:peptidyl-prolyl cis-trans isomerase activity"/>
    <property type="evidence" value="ECO:0007669"/>
    <property type="project" value="UniProtKB-KW"/>
</dbReference>
<keyword evidence="2" id="KW-0697">Rotamase</keyword>
<dbReference type="Gene3D" id="2.40.100.10">
    <property type="entry name" value="Cyclophilin-like"/>
    <property type="match status" value="1"/>
</dbReference>
<dbReference type="PROSITE" id="PS50072">
    <property type="entry name" value="CSA_PPIASE_2"/>
    <property type="match status" value="1"/>
</dbReference>
<proteinExistence type="predicted"/>
<protein>
    <recommendedName>
        <fullName evidence="1">peptidylprolyl isomerase</fullName>
        <ecNumber evidence="1">5.2.1.8</ecNumber>
    </recommendedName>
</protein>
<dbReference type="PROSITE" id="PS00170">
    <property type="entry name" value="CSA_PPIASE_1"/>
    <property type="match status" value="1"/>
</dbReference>
<gene>
    <name evidence="5" type="ORF">MNBD_GAMMA16-481</name>
</gene>
<dbReference type="AlphaFoldDB" id="A0A3B1A2H8"/>
<evidence type="ECO:0000259" key="4">
    <source>
        <dbReference type="PROSITE" id="PS50072"/>
    </source>
</evidence>
<dbReference type="EMBL" id="UOFO01000136">
    <property type="protein sequence ID" value="VAW87934.1"/>
    <property type="molecule type" value="Genomic_DNA"/>
</dbReference>
<reference evidence="5" key="1">
    <citation type="submission" date="2018-06" db="EMBL/GenBank/DDBJ databases">
        <authorList>
            <person name="Zhirakovskaya E."/>
        </authorList>
    </citation>
    <scope>NUCLEOTIDE SEQUENCE</scope>
</reference>
<organism evidence="5">
    <name type="scientific">hydrothermal vent metagenome</name>
    <dbReference type="NCBI Taxonomy" id="652676"/>
    <lineage>
        <taxon>unclassified sequences</taxon>
        <taxon>metagenomes</taxon>
        <taxon>ecological metagenomes</taxon>
    </lineage>
</organism>
<accession>A0A3B1A2H8</accession>
<dbReference type="InterPro" id="IPR029000">
    <property type="entry name" value="Cyclophilin-like_dom_sf"/>
</dbReference>
<dbReference type="InterPro" id="IPR020892">
    <property type="entry name" value="Cyclophilin-type_PPIase_CS"/>
</dbReference>
<dbReference type="EC" id="5.2.1.8" evidence="1"/>
<evidence type="ECO:0000256" key="2">
    <source>
        <dbReference type="ARBA" id="ARBA00023110"/>
    </source>
</evidence>
<evidence type="ECO:0000313" key="5">
    <source>
        <dbReference type="EMBL" id="VAW87934.1"/>
    </source>
</evidence>